<accession>A0A7V2T264</accession>
<reference evidence="9" key="1">
    <citation type="journal article" date="2020" name="mSystems">
        <title>Genome- and Community-Level Interaction Insights into Carbon Utilization and Element Cycling Functions of Hydrothermarchaeota in Hydrothermal Sediment.</title>
        <authorList>
            <person name="Zhou Z."/>
            <person name="Liu Y."/>
            <person name="Xu W."/>
            <person name="Pan J."/>
            <person name="Luo Z.H."/>
            <person name="Li M."/>
        </authorList>
    </citation>
    <scope>NUCLEOTIDE SEQUENCE [LARGE SCALE GENOMIC DNA]</scope>
    <source>
        <strain evidence="9">HyVt-493</strain>
    </source>
</reference>
<dbReference type="Pfam" id="PF01479">
    <property type="entry name" value="S4"/>
    <property type="match status" value="1"/>
</dbReference>
<dbReference type="PROSITE" id="PS01149">
    <property type="entry name" value="PSI_RSU"/>
    <property type="match status" value="1"/>
</dbReference>
<evidence type="ECO:0000256" key="5">
    <source>
        <dbReference type="ARBA" id="ARBA00037590"/>
    </source>
</evidence>
<dbReference type="CDD" id="cd02553">
    <property type="entry name" value="PseudoU_synth_RsuA"/>
    <property type="match status" value="1"/>
</dbReference>
<evidence type="ECO:0000256" key="1">
    <source>
        <dbReference type="ARBA" id="ARBA00008348"/>
    </source>
</evidence>
<evidence type="ECO:0000256" key="2">
    <source>
        <dbReference type="ARBA" id="ARBA00022884"/>
    </source>
</evidence>
<dbReference type="InterPro" id="IPR042092">
    <property type="entry name" value="PsdUridine_s_RsuA/RluB/E/F_cat"/>
</dbReference>
<gene>
    <name evidence="9" type="ORF">ENJ51_03885</name>
</gene>
<protein>
    <recommendedName>
        <fullName evidence="7">Pseudouridine synthase</fullName>
        <ecNumber evidence="7">5.4.99.-</ecNumber>
    </recommendedName>
</protein>
<dbReference type="InterPro" id="IPR002942">
    <property type="entry name" value="S4_RNA-bd"/>
</dbReference>
<dbReference type="NCBIfam" id="TIGR00093">
    <property type="entry name" value="pseudouridine synthase"/>
    <property type="match status" value="1"/>
</dbReference>
<dbReference type="InterPro" id="IPR006145">
    <property type="entry name" value="PsdUridine_synth_RsuA/RluA"/>
</dbReference>
<evidence type="ECO:0000259" key="8">
    <source>
        <dbReference type="SMART" id="SM00363"/>
    </source>
</evidence>
<sequence>MRLDKLISNSTVFTRSQAGKIIRKGDITVNNSIVKKAAFKVAENDQVHYLGVTIKPPKKRYIMMHKPKDVVCSTADRGHQTVLDLLFISNRESLHIVGRLDLDTTGLLLITDDGQWSHRITSPKHQHAKIYHATLADTISDEAIKRLEAGIMLKGEDKPTLPAEVKRLDSNIILLTLYEGKYHQVKRMLAAVGHYVEQLHREKIGKIVLDNGLKAGEWRELSADEINL</sequence>
<dbReference type="FunFam" id="3.30.70.1560:FF:000001">
    <property type="entry name" value="Pseudouridine synthase"/>
    <property type="match status" value="1"/>
</dbReference>
<dbReference type="GO" id="GO:0003723">
    <property type="term" value="F:RNA binding"/>
    <property type="evidence" value="ECO:0007669"/>
    <property type="project" value="UniProtKB-KW"/>
</dbReference>
<dbReference type="InterPro" id="IPR020094">
    <property type="entry name" value="TruA/RsuA/RluB/E/F_N"/>
</dbReference>
<comment type="catalytic activity">
    <reaction evidence="4">
        <text>uridine(516) in 16S rRNA = pseudouridine(516) in 16S rRNA</text>
        <dbReference type="Rhea" id="RHEA:38867"/>
        <dbReference type="Rhea" id="RHEA-COMP:10089"/>
        <dbReference type="Rhea" id="RHEA-COMP:10090"/>
        <dbReference type="ChEBI" id="CHEBI:65314"/>
        <dbReference type="ChEBI" id="CHEBI:65315"/>
        <dbReference type="EC" id="5.4.99.19"/>
    </reaction>
</comment>
<organism evidence="9">
    <name type="scientific">Leucothrix mucor</name>
    <dbReference type="NCBI Taxonomy" id="45248"/>
    <lineage>
        <taxon>Bacteria</taxon>
        <taxon>Pseudomonadati</taxon>
        <taxon>Pseudomonadota</taxon>
        <taxon>Gammaproteobacteria</taxon>
        <taxon>Thiotrichales</taxon>
        <taxon>Thiotrichaceae</taxon>
        <taxon>Leucothrix</taxon>
    </lineage>
</organism>
<dbReference type="Gene3D" id="3.10.290.10">
    <property type="entry name" value="RNA-binding S4 domain"/>
    <property type="match status" value="1"/>
</dbReference>
<dbReference type="GO" id="GO:0000455">
    <property type="term" value="P:enzyme-directed rRNA pseudouridine synthesis"/>
    <property type="evidence" value="ECO:0007669"/>
    <property type="project" value="UniProtKB-ARBA"/>
</dbReference>
<dbReference type="InterPro" id="IPR000748">
    <property type="entry name" value="PsdUridine_synth_RsuA/RluB/E/F"/>
</dbReference>
<dbReference type="CDD" id="cd00165">
    <property type="entry name" value="S4"/>
    <property type="match status" value="1"/>
</dbReference>
<dbReference type="PROSITE" id="PS50889">
    <property type="entry name" value="S4"/>
    <property type="match status" value="1"/>
</dbReference>
<keyword evidence="2 6" id="KW-0694">RNA-binding</keyword>
<dbReference type="Pfam" id="PF00849">
    <property type="entry name" value="PseudoU_synth_2"/>
    <property type="match status" value="1"/>
</dbReference>
<dbReference type="GO" id="GO:0160136">
    <property type="term" value="F:16S rRNA pseudouridine(516) synthase activity"/>
    <property type="evidence" value="ECO:0007669"/>
    <property type="project" value="UniProtKB-EC"/>
</dbReference>
<evidence type="ECO:0000256" key="3">
    <source>
        <dbReference type="ARBA" id="ARBA00023235"/>
    </source>
</evidence>
<dbReference type="Proteomes" id="UP000885750">
    <property type="component" value="Unassembled WGS sequence"/>
</dbReference>
<dbReference type="SUPFAM" id="SSF55174">
    <property type="entry name" value="Alpha-L RNA-binding motif"/>
    <property type="match status" value="1"/>
</dbReference>
<dbReference type="PANTHER" id="PTHR47683">
    <property type="entry name" value="PSEUDOURIDINE SYNTHASE FAMILY PROTEIN-RELATED"/>
    <property type="match status" value="1"/>
</dbReference>
<evidence type="ECO:0000256" key="6">
    <source>
        <dbReference type="PROSITE-ProRule" id="PRU00182"/>
    </source>
</evidence>
<comment type="caution">
    <text evidence="9">The sequence shown here is derived from an EMBL/GenBank/DDBJ whole genome shotgun (WGS) entry which is preliminary data.</text>
</comment>
<dbReference type="AlphaFoldDB" id="A0A7V2T264"/>
<proteinExistence type="inferred from homology"/>
<comment type="similarity">
    <text evidence="1 7">Belongs to the pseudouridine synthase RsuA family.</text>
</comment>
<evidence type="ECO:0000256" key="4">
    <source>
        <dbReference type="ARBA" id="ARBA00036749"/>
    </source>
</evidence>
<comment type="function">
    <text evidence="5">Responsible for synthesis of pseudouridine from uracil-516 in 16S ribosomal RNA.</text>
</comment>
<dbReference type="EMBL" id="DRMS01000154">
    <property type="protein sequence ID" value="HFC91931.1"/>
    <property type="molecule type" value="Genomic_DNA"/>
</dbReference>
<dbReference type="PANTHER" id="PTHR47683:SF4">
    <property type="entry name" value="PSEUDOURIDINE SYNTHASE"/>
    <property type="match status" value="1"/>
</dbReference>
<dbReference type="InterPro" id="IPR018496">
    <property type="entry name" value="PsdUridine_synth_RsuA/RluB_CS"/>
</dbReference>
<dbReference type="EC" id="5.4.99.-" evidence="7"/>
<dbReference type="Gene3D" id="3.30.70.580">
    <property type="entry name" value="Pseudouridine synthase I, catalytic domain, N-terminal subdomain"/>
    <property type="match status" value="1"/>
</dbReference>
<dbReference type="GO" id="GO:0005829">
    <property type="term" value="C:cytosol"/>
    <property type="evidence" value="ECO:0007669"/>
    <property type="project" value="UniProtKB-ARBA"/>
</dbReference>
<keyword evidence="3 7" id="KW-0413">Isomerase</keyword>
<dbReference type="SUPFAM" id="SSF55120">
    <property type="entry name" value="Pseudouridine synthase"/>
    <property type="match status" value="1"/>
</dbReference>
<name>A0A7V2T264_LEUMU</name>
<dbReference type="InterPro" id="IPR050343">
    <property type="entry name" value="RsuA_PseudoU_synthase"/>
</dbReference>
<dbReference type="InterPro" id="IPR036986">
    <property type="entry name" value="S4_RNA-bd_sf"/>
</dbReference>
<evidence type="ECO:0000256" key="7">
    <source>
        <dbReference type="RuleBase" id="RU003887"/>
    </source>
</evidence>
<evidence type="ECO:0000313" key="9">
    <source>
        <dbReference type="EMBL" id="HFC91931.1"/>
    </source>
</evidence>
<dbReference type="Gene3D" id="3.30.70.1560">
    <property type="entry name" value="Alpha-L RNA-binding motif"/>
    <property type="match status" value="1"/>
</dbReference>
<feature type="domain" description="RNA-binding S4" evidence="8">
    <location>
        <begin position="1"/>
        <end position="63"/>
    </location>
</feature>
<dbReference type="SMART" id="SM00363">
    <property type="entry name" value="S4"/>
    <property type="match status" value="1"/>
</dbReference>
<dbReference type="InterPro" id="IPR020103">
    <property type="entry name" value="PsdUridine_synth_cat_dom_sf"/>
</dbReference>